<dbReference type="AlphaFoldDB" id="A0A0D2K0P6"/>
<dbReference type="KEGG" id="mng:MNEG_3774"/>
<dbReference type="Proteomes" id="UP000054498">
    <property type="component" value="Unassembled WGS sequence"/>
</dbReference>
<dbReference type="GeneID" id="25736652"/>
<organism evidence="2 3">
    <name type="scientific">Monoraphidium neglectum</name>
    <dbReference type="NCBI Taxonomy" id="145388"/>
    <lineage>
        <taxon>Eukaryota</taxon>
        <taxon>Viridiplantae</taxon>
        <taxon>Chlorophyta</taxon>
        <taxon>core chlorophytes</taxon>
        <taxon>Chlorophyceae</taxon>
        <taxon>CS clade</taxon>
        <taxon>Sphaeropleales</taxon>
        <taxon>Selenastraceae</taxon>
        <taxon>Monoraphidium</taxon>
    </lineage>
</organism>
<dbReference type="RefSeq" id="XP_013903202.1">
    <property type="nucleotide sequence ID" value="XM_014047748.1"/>
</dbReference>
<evidence type="ECO:0000313" key="2">
    <source>
        <dbReference type="EMBL" id="KIZ04183.1"/>
    </source>
</evidence>
<accession>A0A0D2K0P6</accession>
<keyword evidence="3" id="KW-1185">Reference proteome</keyword>
<feature type="signal peptide" evidence="1">
    <location>
        <begin position="1"/>
        <end position="24"/>
    </location>
</feature>
<dbReference type="OrthoDB" id="10551658at2759"/>
<name>A0A0D2K0P6_9CHLO</name>
<sequence length="987" mass="100971">MTRGRGARPLVGLALLLLAGAASAQPLMSQAGDLLMMLTKAIDTVRDFRNSTVPAGSKGAGGAAGANLPGPISSEPFSARILKLKVGGGNTYEWNVASLAFPRNITVGGSEAAQVTFKTRYSRSPAAYVPYFLKGTLELRNLRNDAVKLQGPVKVLVTLRRAPGVTTGPAVLETTHYASCGKSAPTKVAARRNGGRAGITRCNFEAALPQALLMTRAAEAALADALGASAGAGGAALPDAEAAAKSISSKADAFSPEAAIVVQALPHFAKGPMALNQPYKAAFGIPEGACVAVGEKIAGALSRFIQPTGSFLPSGVRVACEAGASRTSVAKLGGFDASACGAHPLTLTPFGIPVDAEDAGKAVINVVGCNRTLLGRPDVVLTKLEAVRVYNHTWSVATQVTPQLNRTAKLGAEAEAAAAAGGTLVLAANGYASADYTMTITKNPVIDLGNRIRGEVAITTTSMVPELLPTGSVRIAVTSPGYNATYLDAKCPPVVGPGGAKCTFDAPWSATKIGSVQAQLKSLAASSFDVNSGTKRPFDFSSPQIIDLGACVNVDRAYLGESDVAAAPSAGGAKKPPPLNNLVNGVDALLGAVRVDLTRYGLPKDTFGELLGLGAPKVDDASRRRLMASLDPEANRADAAAQLAPALHPLKLLSGAAPPPPGSGSPLRICKSQVLSWTEQFGGVGDSQCATVFSASQALSVSPNGTAAGAQPPIVRSIGLPVLVAGCDMKPAAKLLALRATATKAYSWTVSNKYLDKKFNVPQSNPNPVVARYSVAFNRTSSLTNYTLEPAVVLLNHFAAKLPVSAVYATIRLDDAPNAQLTAKLVCKGQSESGALVLPAAASASEPVPVGCVGSIQLPGPSATGTIVITTETPKSGNVTSDPSRFDLQGAPVDVTAEKGKCITVEGGFSDAVKNGVLGIRPVRTNGPAIIGTQELCEPRKLGFSAEFGPFTDGSCGNFVGRYVVSILGLGKTSSSSALITVHSCKK</sequence>
<proteinExistence type="predicted"/>
<evidence type="ECO:0000313" key="3">
    <source>
        <dbReference type="Proteomes" id="UP000054498"/>
    </source>
</evidence>
<protein>
    <submittedName>
        <fullName evidence="2">Uncharacterized protein</fullName>
    </submittedName>
</protein>
<keyword evidence="1" id="KW-0732">Signal</keyword>
<dbReference type="EMBL" id="KK100710">
    <property type="protein sequence ID" value="KIZ04183.1"/>
    <property type="molecule type" value="Genomic_DNA"/>
</dbReference>
<gene>
    <name evidence="2" type="ORF">MNEG_3774</name>
</gene>
<feature type="chain" id="PRO_5002262275" evidence="1">
    <location>
        <begin position="25"/>
        <end position="987"/>
    </location>
</feature>
<evidence type="ECO:0000256" key="1">
    <source>
        <dbReference type="SAM" id="SignalP"/>
    </source>
</evidence>
<reference evidence="2 3" key="1">
    <citation type="journal article" date="2013" name="BMC Genomics">
        <title>Reconstruction of the lipid metabolism for the microalga Monoraphidium neglectum from its genome sequence reveals characteristics suitable for biofuel production.</title>
        <authorList>
            <person name="Bogen C."/>
            <person name="Al-Dilaimi A."/>
            <person name="Albersmeier A."/>
            <person name="Wichmann J."/>
            <person name="Grundmann M."/>
            <person name="Rupp O."/>
            <person name="Lauersen K.J."/>
            <person name="Blifernez-Klassen O."/>
            <person name="Kalinowski J."/>
            <person name="Goesmann A."/>
            <person name="Mussgnug J.H."/>
            <person name="Kruse O."/>
        </authorList>
    </citation>
    <scope>NUCLEOTIDE SEQUENCE [LARGE SCALE GENOMIC DNA]</scope>
    <source>
        <strain evidence="2 3">SAG 48.87</strain>
    </source>
</reference>